<comment type="similarity">
    <text evidence="1">Belongs to the AB hydrolase superfamily.</text>
</comment>
<reference evidence="3 4" key="1">
    <citation type="submission" date="2018-05" db="EMBL/GenBank/DDBJ databases">
        <title>Kurthia sibirica genome sequence.</title>
        <authorList>
            <person name="Maclea K.S."/>
            <person name="Goen A.E."/>
        </authorList>
    </citation>
    <scope>NUCLEOTIDE SEQUENCE [LARGE SCALE GENOMIC DNA]</scope>
    <source>
        <strain evidence="3 4">ATCC 49154</strain>
    </source>
</reference>
<dbReference type="OrthoDB" id="9780932at2"/>
<dbReference type="PRINTS" id="PR00111">
    <property type="entry name" value="ABHYDROLASE"/>
</dbReference>
<proteinExistence type="inferred from homology"/>
<dbReference type="SUPFAM" id="SSF53474">
    <property type="entry name" value="alpha/beta-Hydrolases"/>
    <property type="match status" value="1"/>
</dbReference>
<organism evidence="3 4">
    <name type="scientific">Kurthia sibirica</name>
    <dbReference type="NCBI Taxonomy" id="202750"/>
    <lineage>
        <taxon>Bacteria</taxon>
        <taxon>Bacillati</taxon>
        <taxon>Bacillota</taxon>
        <taxon>Bacilli</taxon>
        <taxon>Bacillales</taxon>
        <taxon>Caryophanaceae</taxon>
        <taxon>Kurthia</taxon>
    </lineage>
</organism>
<name>A0A2U3AMF5_9BACL</name>
<dbReference type="GO" id="GO:0016787">
    <property type="term" value="F:hydrolase activity"/>
    <property type="evidence" value="ECO:0007669"/>
    <property type="project" value="UniProtKB-KW"/>
</dbReference>
<keyword evidence="4" id="KW-1185">Reference proteome</keyword>
<dbReference type="Proteomes" id="UP000245938">
    <property type="component" value="Unassembled WGS sequence"/>
</dbReference>
<dbReference type="Gene3D" id="3.40.50.1820">
    <property type="entry name" value="alpha/beta hydrolase"/>
    <property type="match status" value="1"/>
</dbReference>
<sequence length="265" mass="30069">MVNIIERNNVQMIGDGQQTILCAHGFGCEQSMWKYITPNFQDDYRIVLFDYVGAGKSDISAYDSSKYNSLHGYKEDVIDVIEALDLENIIFFGHSISSMVGMLAAIEHPEYFQKLIMIGPSPCYINEKDGYQGGFEKSDVYDLLEMMEMNFSGWASYMAPVGMGDAKPQLTAELEDTFVSTNPRIAREFAEVTFFSDYRNLVNKLTTPTLILQCSEDSIVPIHVGQYLHDRMQNSELVVLDARGHYPHISHPVETTTIIQNYLVR</sequence>
<dbReference type="AlphaFoldDB" id="A0A2U3AMF5"/>
<protein>
    <submittedName>
        <fullName evidence="3">Alpha/beta hydrolase</fullName>
    </submittedName>
</protein>
<dbReference type="PANTHER" id="PTHR43039">
    <property type="entry name" value="ESTERASE-RELATED"/>
    <property type="match status" value="1"/>
</dbReference>
<dbReference type="EMBL" id="QFVR01000007">
    <property type="protein sequence ID" value="PWI25704.1"/>
    <property type="molecule type" value="Genomic_DNA"/>
</dbReference>
<evidence type="ECO:0000313" key="3">
    <source>
        <dbReference type="EMBL" id="PWI25704.1"/>
    </source>
</evidence>
<dbReference type="InterPro" id="IPR029058">
    <property type="entry name" value="AB_hydrolase_fold"/>
</dbReference>
<gene>
    <name evidence="3" type="ORF">DEX24_07280</name>
</gene>
<evidence type="ECO:0000313" key="4">
    <source>
        <dbReference type="Proteomes" id="UP000245938"/>
    </source>
</evidence>
<evidence type="ECO:0000256" key="1">
    <source>
        <dbReference type="ARBA" id="ARBA00008645"/>
    </source>
</evidence>
<comment type="caution">
    <text evidence="3">The sequence shown here is derived from an EMBL/GenBank/DDBJ whole genome shotgun (WGS) entry which is preliminary data.</text>
</comment>
<keyword evidence="3" id="KW-0378">Hydrolase</keyword>
<feature type="domain" description="AB hydrolase-1" evidence="2">
    <location>
        <begin position="20"/>
        <end position="254"/>
    </location>
</feature>
<evidence type="ECO:0000259" key="2">
    <source>
        <dbReference type="Pfam" id="PF12697"/>
    </source>
</evidence>
<dbReference type="RefSeq" id="WP_109305758.1">
    <property type="nucleotide sequence ID" value="NZ_BJUF01000013.1"/>
</dbReference>
<dbReference type="InterPro" id="IPR000073">
    <property type="entry name" value="AB_hydrolase_1"/>
</dbReference>
<dbReference type="Pfam" id="PF12697">
    <property type="entry name" value="Abhydrolase_6"/>
    <property type="match status" value="1"/>
</dbReference>
<accession>A0A2U3AMF5</accession>